<sequence length="111" mass="12919">FHFKCVKFSRHQAFTNQEHNEAGVSRKQVECQQVQNKRPFLSMAELHSNARYLSIQDLRYLCLKSATNYSSCVATTRSEYFALHETLQRNKPHRTSDVFGLKYASATIFLI</sequence>
<dbReference type="AlphaFoldDB" id="A0A1D2AI75"/>
<feature type="non-terminal residue" evidence="1">
    <location>
        <position position="1"/>
    </location>
</feature>
<proteinExistence type="predicted"/>
<reference evidence="1" key="1">
    <citation type="submission" date="2016-07" db="EMBL/GenBank/DDBJ databases">
        <title>Salivary Glands transcriptome analysis on engorged females of Ornithodoros brasiliensis (Acari:Argasidae).</title>
        <authorList>
            <person name="Simons S.M."/>
            <person name="Carvalho E."/>
            <person name="Junqueira-de-Azevedo I."/>
            <person name="Ho P.L."/>
            <person name="Giovanni D."/>
            <person name="Mendonca R."/>
            <person name="Onofrio V."/>
            <person name="Landulfo G."/>
            <person name="Ramirez D."/>
            <person name="Barros-Battesti D."/>
        </authorList>
    </citation>
    <scope>NUCLEOTIDE SEQUENCE</scope>
    <source>
        <strain evidence="1">Female</strain>
        <tissue evidence="1">Salivary gland</tissue>
    </source>
</reference>
<protein>
    <submittedName>
        <fullName evidence="1">Glutamine synthetase</fullName>
    </submittedName>
</protein>
<evidence type="ECO:0000313" key="1">
    <source>
        <dbReference type="EMBL" id="JAT78683.1"/>
    </source>
</evidence>
<name>A0A1D2AI75_ORNBR</name>
<accession>A0A1D2AI75</accession>
<dbReference type="EMBL" id="GETE01001328">
    <property type="protein sequence ID" value="JAT78683.1"/>
    <property type="molecule type" value="Transcribed_RNA"/>
</dbReference>
<organism evidence="1">
    <name type="scientific">Ornithodoros brasiliensis</name>
    <name type="common">Mouro tick</name>
    <dbReference type="NCBI Taxonomy" id="888526"/>
    <lineage>
        <taxon>Eukaryota</taxon>
        <taxon>Metazoa</taxon>
        <taxon>Ecdysozoa</taxon>
        <taxon>Arthropoda</taxon>
        <taxon>Chelicerata</taxon>
        <taxon>Arachnida</taxon>
        <taxon>Acari</taxon>
        <taxon>Parasitiformes</taxon>
        <taxon>Ixodida</taxon>
        <taxon>Ixodoidea</taxon>
        <taxon>Argasidae</taxon>
        <taxon>Ornithodorinae</taxon>
        <taxon>Ornithodoros</taxon>
    </lineage>
</organism>